<dbReference type="AlphaFoldDB" id="A0A0C9TTP7"/>
<reference evidence="3 4" key="1">
    <citation type="submission" date="2014-06" db="EMBL/GenBank/DDBJ databases">
        <title>Evolutionary Origins and Diversification of the Mycorrhizal Mutualists.</title>
        <authorList>
            <consortium name="DOE Joint Genome Institute"/>
            <consortium name="Mycorrhizal Genomics Consortium"/>
            <person name="Kohler A."/>
            <person name="Kuo A."/>
            <person name="Nagy L.G."/>
            <person name="Floudas D."/>
            <person name="Copeland A."/>
            <person name="Barry K.W."/>
            <person name="Cichocki N."/>
            <person name="Veneault-Fourrey C."/>
            <person name="LaButti K."/>
            <person name="Lindquist E.A."/>
            <person name="Lipzen A."/>
            <person name="Lundell T."/>
            <person name="Morin E."/>
            <person name="Murat C."/>
            <person name="Riley R."/>
            <person name="Ohm R."/>
            <person name="Sun H."/>
            <person name="Tunlid A."/>
            <person name="Henrissat B."/>
            <person name="Grigoriev I.V."/>
            <person name="Hibbett D.S."/>
            <person name="Martin F."/>
        </authorList>
    </citation>
    <scope>NUCLEOTIDE SEQUENCE [LARGE SCALE GENOMIC DNA]</scope>
    <source>
        <strain evidence="3 4">SS14</strain>
    </source>
</reference>
<evidence type="ECO:0000256" key="1">
    <source>
        <dbReference type="SAM" id="Phobius"/>
    </source>
</evidence>
<evidence type="ECO:0000259" key="2">
    <source>
        <dbReference type="Pfam" id="PF20151"/>
    </source>
</evidence>
<keyword evidence="1" id="KW-0472">Membrane</keyword>
<feature type="transmembrane region" description="Helical" evidence="1">
    <location>
        <begin position="245"/>
        <end position="268"/>
    </location>
</feature>
<feature type="transmembrane region" description="Helical" evidence="1">
    <location>
        <begin position="87"/>
        <end position="112"/>
    </location>
</feature>
<feature type="transmembrane region" description="Helical" evidence="1">
    <location>
        <begin position="25"/>
        <end position="44"/>
    </location>
</feature>
<keyword evidence="4" id="KW-1185">Reference proteome</keyword>
<gene>
    <name evidence="3" type="ORF">M422DRAFT_38867</name>
</gene>
<proteinExistence type="predicted"/>
<dbReference type="EMBL" id="KN837424">
    <property type="protein sequence ID" value="KIJ25249.1"/>
    <property type="molecule type" value="Genomic_DNA"/>
</dbReference>
<dbReference type="HOGENOM" id="CLU_058286_0_0_1"/>
<evidence type="ECO:0000313" key="4">
    <source>
        <dbReference type="Proteomes" id="UP000054279"/>
    </source>
</evidence>
<feature type="domain" description="DUF6533" evidence="2">
    <location>
        <begin position="28"/>
        <end position="70"/>
    </location>
</feature>
<accession>A0A0C9TTP7</accession>
<organism evidence="3 4">
    <name type="scientific">Sphaerobolus stellatus (strain SS14)</name>
    <dbReference type="NCBI Taxonomy" id="990650"/>
    <lineage>
        <taxon>Eukaryota</taxon>
        <taxon>Fungi</taxon>
        <taxon>Dikarya</taxon>
        <taxon>Basidiomycota</taxon>
        <taxon>Agaricomycotina</taxon>
        <taxon>Agaricomycetes</taxon>
        <taxon>Phallomycetidae</taxon>
        <taxon>Geastrales</taxon>
        <taxon>Sphaerobolaceae</taxon>
        <taxon>Sphaerobolus</taxon>
    </lineage>
</organism>
<feature type="transmembrane region" description="Helical" evidence="1">
    <location>
        <begin position="178"/>
        <end position="201"/>
    </location>
</feature>
<dbReference type="Pfam" id="PF20151">
    <property type="entry name" value="DUF6533"/>
    <property type="match status" value="1"/>
</dbReference>
<dbReference type="InterPro" id="IPR045340">
    <property type="entry name" value="DUF6533"/>
</dbReference>
<keyword evidence="1" id="KW-0812">Transmembrane</keyword>
<dbReference type="Proteomes" id="UP000054279">
    <property type="component" value="Unassembled WGS sequence"/>
</dbReference>
<feature type="transmembrane region" description="Helical" evidence="1">
    <location>
        <begin position="124"/>
        <end position="145"/>
    </location>
</feature>
<evidence type="ECO:0000313" key="3">
    <source>
        <dbReference type="EMBL" id="KIJ25249.1"/>
    </source>
</evidence>
<feature type="transmembrane region" description="Helical" evidence="1">
    <location>
        <begin position="222"/>
        <end position="239"/>
    </location>
</feature>
<keyword evidence="1" id="KW-1133">Transmembrane helix</keyword>
<protein>
    <recommendedName>
        <fullName evidence="2">DUF6533 domain-containing protein</fullName>
    </recommendedName>
</protein>
<sequence length="376" mass="41966">MSSESALDQAIQSLIVTSIHARINLYYTGILTTLLLYSHFLTFDEEWTLVWKQRKTLSSLLFVGFRYIPPFAFLVDQTRLYVQSEGLIFGLFIPGAPLNDVFCGFWWPRFIVAPLVSVTTGPRWVLAITVPAYLGQLAVIGWSMWKEVSLPASRFNSGALLSSLCIFESETRIGSKSLAPVFIAAIVFDVTIFFLTFGKGIQTHLNKTSIPLVQIILRDGNLYFVAIFIVNFITLIAIVTKPFSLYLGTTNAQISAVVTSVLVTRLFFNLKHAALKSRHNPYAVFPMPPTGNPIRNRADTSFSTVYSNSEVMQIGPLNHKDHDSSAGTTTLRTMVELDLLDLGMDLQTDITDDLEYAVPEGGVKRGENAYQMWKIV</sequence>
<name>A0A0C9TTP7_SPHS4</name>